<dbReference type="RefSeq" id="WP_286658707.1">
    <property type="nucleotide sequence ID" value="NZ_JASZYV010000001.1"/>
</dbReference>
<dbReference type="EMBL" id="JASZYV010000001">
    <property type="protein sequence ID" value="MDM0043612.1"/>
    <property type="molecule type" value="Genomic_DNA"/>
</dbReference>
<name>A0ABT7N6Q6_9BURK</name>
<sequence length="205" mass="22111">MQIQRSSISTWKRLAALLLVAAGLAACASFSLTNVWRSPDFKGPPVAKVLVVGVSSNETSRRIFEDGFAKALQASGVAAATSYGLLQESGKVSKERLQAAIRQSGAEGVLITRLVRVDKQVDVMAPPMPMGFRGGYYGWYGSAWAAPAMVDTYNVVSFETTLWDEKRESVIWSGTTEAIESSNVAKASADMAKVLIERMKKDGVI</sequence>
<protein>
    <recommendedName>
        <fullName evidence="3">DUF4136 domain-containing protein</fullName>
    </recommendedName>
</protein>
<reference evidence="1" key="1">
    <citation type="submission" date="2023-06" db="EMBL/GenBank/DDBJ databases">
        <authorList>
            <person name="Jiang Y."/>
            <person name="Liu Q."/>
        </authorList>
    </citation>
    <scope>NUCLEOTIDE SEQUENCE</scope>
    <source>
        <strain evidence="1">CGMCC 1.12089</strain>
    </source>
</reference>
<gene>
    <name evidence="1" type="ORF">QTH91_03880</name>
</gene>
<evidence type="ECO:0000313" key="2">
    <source>
        <dbReference type="Proteomes" id="UP001174908"/>
    </source>
</evidence>
<dbReference type="PROSITE" id="PS51257">
    <property type="entry name" value="PROKAR_LIPOPROTEIN"/>
    <property type="match status" value="1"/>
</dbReference>
<proteinExistence type="predicted"/>
<dbReference type="Proteomes" id="UP001174908">
    <property type="component" value="Unassembled WGS sequence"/>
</dbReference>
<evidence type="ECO:0000313" key="1">
    <source>
        <dbReference type="EMBL" id="MDM0043612.1"/>
    </source>
</evidence>
<organism evidence="1 2">
    <name type="scientific">Variovorax dokdonensis</name>
    <dbReference type="NCBI Taxonomy" id="344883"/>
    <lineage>
        <taxon>Bacteria</taxon>
        <taxon>Pseudomonadati</taxon>
        <taxon>Pseudomonadota</taxon>
        <taxon>Betaproteobacteria</taxon>
        <taxon>Burkholderiales</taxon>
        <taxon>Comamonadaceae</taxon>
        <taxon>Variovorax</taxon>
    </lineage>
</organism>
<accession>A0ABT7N6Q6</accession>
<evidence type="ECO:0008006" key="3">
    <source>
        <dbReference type="Google" id="ProtNLM"/>
    </source>
</evidence>
<keyword evidence="2" id="KW-1185">Reference proteome</keyword>
<dbReference type="Gene3D" id="3.40.50.10610">
    <property type="entry name" value="ABC-type transport auxiliary lipoprotein component"/>
    <property type="match status" value="1"/>
</dbReference>
<comment type="caution">
    <text evidence="1">The sequence shown here is derived from an EMBL/GenBank/DDBJ whole genome shotgun (WGS) entry which is preliminary data.</text>
</comment>